<dbReference type="InterPro" id="IPR036653">
    <property type="entry name" value="CinA-like_C"/>
</dbReference>
<reference evidence="2 3" key="1">
    <citation type="submission" date="2019-06" db="EMBL/GenBank/DDBJ databases">
        <title>Sequencing the genomes of 1000 actinobacteria strains.</title>
        <authorList>
            <person name="Klenk H.-P."/>
        </authorList>
    </citation>
    <scope>NUCLEOTIDE SEQUENCE [LARGE SCALE GENOMIC DNA]</scope>
    <source>
        <strain evidence="2 3">DSM 19560</strain>
    </source>
</reference>
<dbReference type="NCBIfam" id="TIGR00199">
    <property type="entry name" value="PncC_domain"/>
    <property type="match status" value="1"/>
</dbReference>
<protein>
    <submittedName>
        <fullName evidence="2">Nicotinamide-nucleotide amidase</fullName>
    </submittedName>
</protein>
<dbReference type="Proteomes" id="UP000318297">
    <property type="component" value="Unassembled WGS sequence"/>
</dbReference>
<evidence type="ECO:0000259" key="1">
    <source>
        <dbReference type="Pfam" id="PF02464"/>
    </source>
</evidence>
<dbReference type="EMBL" id="VIVQ01000001">
    <property type="protein sequence ID" value="TWE13348.1"/>
    <property type="molecule type" value="Genomic_DNA"/>
</dbReference>
<dbReference type="Pfam" id="PF02464">
    <property type="entry name" value="CinA"/>
    <property type="match status" value="1"/>
</dbReference>
<gene>
    <name evidence="2" type="ORF">BKA23_2177</name>
</gene>
<keyword evidence="3" id="KW-1185">Reference proteome</keyword>
<name>A0A561ECK8_9MICO</name>
<proteinExistence type="predicted"/>
<sequence>MTQRPDHDTTAPVAHDDDRELIALLARHGCTIAAAESLTGGLVTAALTAVPGASAVVRGGVATYATDTKARVLGVDDLLLRSGGPVQAEVARQMAHGVRRLMGATHGIATTGVAGPAEQDGAPVGRVFIATGWDDAPGVPVDEVRILSLSGDRDQIRAATVRAVLELLRQCVERR</sequence>
<dbReference type="SUPFAM" id="SSF142433">
    <property type="entry name" value="CinA-like"/>
    <property type="match status" value="1"/>
</dbReference>
<dbReference type="Gene3D" id="3.90.950.20">
    <property type="entry name" value="CinA-like"/>
    <property type="match status" value="1"/>
</dbReference>
<comment type="caution">
    <text evidence="2">The sequence shown here is derived from an EMBL/GenBank/DDBJ whole genome shotgun (WGS) entry which is preliminary data.</text>
</comment>
<evidence type="ECO:0000313" key="2">
    <source>
        <dbReference type="EMBL" id="TWE13348.1"/>
    </source>
</evidence>
<dbReference type="OrthoDB" id="1253990at2"/>
<organism evidence="2 3">
    <name type="scientific">Rudaeicoccus suwonensis</name>
    <dbReference type="NCBI Taxonomy" id="657409"/>
    <lineage>
        <taxon>Bacteria</taxon>
        <taxon>Bacillati</taxon>
        <taxon>Actinomycetota</taxon>
        <taxon>Actinomycetes</taxon>
        <taxon>Micrococcales</taxon>
        <taxon>Dermacoccaceae</taxon>
        <taxon>Rudaeicoccus</taxon>
    </lineage>
</organism>
<feature type="domain" description="CinA C-terminal" evidence="1">
    <location>
        <begin position="20"/>
        <end position="171"/>
    </location>
</feature>
<dbReference type="InterPro" id="IPR008136">
    <property type="entry name" value="CinA_C"/>
</dbReference>
<evidence type="ECO:0000313" key="3">
    <source>
        <dbReference type="Proteomes" id="UP000318297"/>
    </source>
</evidence>
<accession>A0A561ECK8</accession>
<dbReference type="RefSeq" id="WP_145227867.1">
    <property type="nucleotide sequence ID" value="NZ_VIVQ01000001.1"/>
</dbReference>
<dbReference type="AlphaFoldDB" id="A0A561ECK8"/>